<comment type="caution">
    <text evidence="3">The sequence shown here is derived from an EMBL/GenBank/DDBJ whole genome shotgun (WGS) entry which is preliminary data.</text>
</comment>
<feature type="signal peptide" evidence="1">
    <location>
        <begin position="1"/>
        <end position="17"/>
    </location>
</feature>
<dbReference type="InterPro" id="IPR048954">
    <property type="entry name" value="PorZ_N"/>
</dbReference>
<organism evidence="3 4">
    <name type="scientific">Gaoshiqia sediminis</name>
    <dbReference type="NCBI Taxonomy" id="2986998"/>
    <lineage>
        <taxon>Bacteria</taxon>
        <taxon>Pseudomonadati</taxon>
        <taxon>Bacteroidota</taxon>
        <taxon>Bacteroidia</taxon>
        <taxon>Marinilabiliales</taxon>
        <taxon>Prolixibacteraceae</taxon>
        <taxon>Gaoshiqia</taxon>
    </lineage>
</organism>
<dbReference type="SUPFAM" id="SSF101898">
    <property type="entry name" value="NHL repeat"/>
    <property type="match status" value="1"/>
</dbReference>
<dbReference type="Gene3D" id="2.130.10.10">
    <property type="entry name" value="YVTN repeat-like/Quinoprotein amine dehydrogenase"/>
    <property type="match status" value="2"/>
</dbReference>
<dbReference type="InterPro" id="IPR015943">
    <property type="entry name" value="WD40/YVTN_repeat-like_dom_sf"/>
</dbReference>
<keyword evidence="1" id="KW-0732">Signal</keyword>
<dbReference type="AlphaFoldDB" id="A0AA41YF15"/>
<dbReference type="Proteomes" id="UP001163821">
    <property type="component" value="Unassembled WGS sequence"/>
</dbReference>
<evidence type="ECO:0000313" key="3">
    <source>
        <dbReference type="EMBL" id="MCW0484872.1"/>
    </source>
</evidence>
<dbReference type="RefSeq" id="WP_282593463.1">
    <property type="nucleotide sequence ID" value="NZ_JAPAAF010000058.1"/>
</dbReference>
<dbReference type="Pfam" id="PF21544">
    <property type="entry name" value="PorZ_N_b_propeller"/>
    <property type="match status" value="1"/>
</dbReference>
<dbReference type="EMBL" id="JAPAAF010000058">
    <property type="protein sequence ID" value="MCW0484872.1"/>
    <property type="molecule type" value="Genomic_DNA"/>
</dbReference>
<feature type="domain" description="PorZ N-terminal beta-propeller" evidence="2">
    <location>
        <begin position="42"/>
        <end position="198"/>
    </location>
</feature>
<sequence>MKRILLLAWVLTCSVIAFPVGEWTDYSSYSSAQQVVVASNKVYCVTTGGLFTVDTTDNSLQKLTGINGLSDVGVNRVGYGDEAEVVLVAYKNSNLDLIIGREIFNLSDIKRKLLPADKTIYNILFVGQTAYLSCGFGIVAVNLEKREIKDTYYIGENGAAMKVTDMAFDGQFLYAATEKGIFKAPVSAANLQDFRFWERDESIPNADGPFDQLEYFAGSLIAGFDGGDVGRDELYRFTNGVWNSYLPGLERITDVQASSGFLTISTGEKVAVYRDDGTLADQVDSYPLASFTVNSIHANSAVVDGQGDLWMADQHYALIRKTGGNFSWIVPHGPADNHVFALSVNGADLWLASGGRNLVWNNLFYGAQFQLYRNGNWQAFNNQTDPAWGHFHDVVCVAANPASPDQVFSGSWGGGVAEFRDGKFVARYHNFNSTLQTALPNQPNEPYVRISDLDFDSDGNLWVVNSAVEKPLSVLKSNGEWESFALPGIQSNKNVGQLVMTPTDDQWIVIPQGEGLAVRKADGSDFRRLSVVAYFNNGSEEVFTSMNDIYAAAVDRDGAVWLGTSAGVAVYSQPGEIWEQSTYYASQPGLDLGDGLYHPLLSTQTVTAIAVDGANRKWVGTKNSGLYLVSEDGQQEISHFNTGNSPLLADEITSLAINDQTGEVFIGTVEGLISYMGEATAGSSGYDAVFAYPNPVREDYDGDVVITGLMEDTQVKITDISGNLVYQTTSLGGQAAWDGKNFRGNRVSTGVYLVFGNDRYGEQTFVTKILFIH</sequence>
<keyword evidence="4" id="KW-1185">Reference proteome</keyword>
<accession>A0AA41YF15</accession>
<reference evidence="3" key="1">
    <citation type="submission" date="2022-10" db="EMBL/GenBank/DDBJ databases">
        <title>Gaoshiqiia sediminis gen. nov., sp. nov., isolated from coastal sediment.</title>
        <authorList>
            <person name="Yu W.X."/>
            <person name="Mu D.S."/>
            <person name="Du J.Z."/>
            <person name="Liang Y.Q."/>
        </authorList>
    </citation>
    <scope>NUCLEOTIDE SEQUENCE</scope>
    <source>
        <strain evidence="3">A06</strain>
    </source>
</reference>
<evidence type="ECO:0000259" key="2">
    <source>
        <dbReference type="Pfam" id="PF21544"/>
    </source>
</evidence>
<proteinExistence type="predicted"/>
<evidence type="ECO:0000256" key="1">
    <source>
        <dbReference type="SAM" id="SignalP"/>
    </source>
</evidence>
<name>A0AA41YF15_9BACT</name>
<protein>
    <recommendedName>
        <fullName evidence="2">PorZ N-terminal beta-propeller domain-containing protein</fullName>
    </recommendedName>
</protein>
<gene>
    <name evidence="3" type="ORF">N2K84_19220</name>
</gene>
<evidence type="ECO:0000313" key="4">
    <source>
        <dbReference type="Proteomes" id="UP001163821"/>
    </source>
</evidence>
<feature type="chain" id="PRO_5041327758" description="PorZ N-terminal beta-propeller domain-containing protein" evidence="1">
    <location>
        <begin position="18"/>
        <end position="773"/>
    </location>
</feature>